<dbReference type="Proteomes" id="UP001224622">
    <property type="component" value="Unassembled WGS sequence"/>
</dbReference>
<sequence>MIGFALPSSYIEMLQKHDGGHPELDTFFLTQQNSFGVDSFYSMENKEEETLENAISRWGKDLGKGMLPIAKDGGDSQFYLNLNESTPSVWIYLHDENEARVKLTNSLEEFLDGLNIDPDCL</sequence>
<dbReference type="SUPFAM" id="SSF160631">
    <property type="entry name" value="SMI1/KNR4-like"/>
    <property type="match status" value="1"/>
</dbReference>
<accession>A0AAJ2D9T2</accession>
<gene>
    <name evidence="2" type="ORF">RDT67_13365</name>
</gene>
<dbReference type="Gene3D" id="3.40.1580.10">
    <property type="entry name" value="SMI1/KNR4-like"/>
    <property type="match status" value="1"/>
</dbReference>
<dbReference type="InterPro" id="IPR018958">
    <property type="entry name" value="Knr4/Smi1-like_dom"/>
</dbReference>
<dbReference type="InterPro" id="IPR037883">
    <property type="entry name" value="Knr4/Smi1-like_sf"/>
</dbReference>
<reference evidence="2" key="1">
    <citation type="submission" date="2023-08" db="EMBL/GenBank/DDBJ databases">
        <title>The Comparative Genomic Analysis of Yersiniaceae from Polar Regions.</title>
        <authorList>
            <person name="Goncharov A."/>
            <person name="Aslanov B."/>
            <person name="Kolodzhieva V."/>
            <person name="Azarov D."/>
            <person name="Mochov A."/>
            <person name="Lebedeva E."/>
        </authorList>
    </citation>
    <scope>NUCLEOTIDE SEQUENCE</scope>
    <source>
        <strain evidence="2">Vf</strain>
    </source>
</reference>
<evidence type="ECO:0000313" key="2">
    <source>
        <dbReference type="EMBL" id="MDQ9127419.1"/>
    </source>
</evidence>
<dbReference type="RefSeq" id="WP_309047623.1">
    <property type="nucleotide sequence ID" value="NZ_JAVIGA010000012.1"/>
</dbReference>
<name>A0AAJ2D9T2_SERFO</name>
<dbReference type="AlphaFoldDB" id="A0AAJ2D9T2"/>
<proteinExistence type="predicted"/>
<comment type="caution">
    <text evidence="2">The sequence shown here is derived from an EMBL/GenBank/DDBJ whole genome shotgun (WGS) entry which is preliminary data.</text>
</comment>
<evidence type="ECO:0000259" key="1">
    <source>
        <dbReference type="Pfam" id="PF09346"/>
    </source>
</evidence>
<dbReference type="Pfam" id="PF09346">
    <property type="entry name" value="SMI1_KNR4"/>
    <property type="match status" value="1"/>
</dbReference>
<feature type="domain" description="Knr4/Smi1-like" evidence="1">
    <location>
        <begin position="2"/>
        <end position="112"/>
    </location>
</feature>
<protein>
    <submittedName>
        <fullName evidence="2">SMI1/KNR4 family protein</fullName>
    </submittedName>
</protein>
<organism evidence="2 3">
    <name type="scientific">Serratia fonticola</name>
    <dbReference type="NCBI Taxonomy" id="47917"/>
    <lineage>
        <taxon>Bacteria</taxon>
        <taxon>Pseudomonadati</taxon>
        <taxon>Pseudomonadota</taxon>
        <taxon>Gammaproteobacteria</taxon>
        <taxon>Enterobacterales</taxon>
        <taxon>Yersiniaceae</taxon>
        <taxon>Serratia</taxon>
    </lineage>
</organism>
<dbReference type="EMBL" id="JAVIGA010000012">
    <property type="protein sequence ID" value="MDQ9127419.1"/>
    <property type="molecule type" value="Genomic_DNA"/>
</dbReference>
<evidence type="ECO:0000313" key="3">
    <source>
        <dbReference type="Proteomes" id="UP001224622"/>
    </source>
</evidence>